<proteinExistence type="predicted"/>
<evidence type="ECO:0000313" key="2">
    <source>
        <dbReference type="Proteomes" id="UP001159363"/>
    </source>
</evidence>
<dbReference type="EMBL" id="JARBHB010000010">
    <property type="protein sequence ID" value="KAJ8874198.1"/>
    <property type="molecule type" value="Genomic_DNA"/>
</dbReference>
<accession>A0ABQ9GQB1</accession>
<comment type="caution">
    <text evidence="1">The sequence shown here is derived from an EMBL/GenBank/DDBJ whole genome shotgun (WGS) entry which is preliminary data.</text>
</comment>
<dbReference type="Proteomes" id="UP001159363">
    <property type="component" value="Chromosome 9"/>
</dbReference>
<protein>
    <submittedName>
        <fullName evidence="1">Uncharacterized protein</fullName>
    </submittedName>
</protein>
<organism evidence="1 2">
    <name type="scientific">Dryococelus australis</name>
    <dbReference type="NCBI Taxonomy" id="614101"/>
    <lineage>
        <taxon>Eukaryota</taxon>
        <taxon>Metazoa</taxon>
        <taxon>Ecdysozoa</taxon>
        <taxon>Arthropoda</taxon>
        <taxon>Hexapoda</taxon>
        <taxon>Insecta</taxon>
        <taxon>Pterygota</taxon>
        <taxon>Neoptera</taxon>
        <taxon>Polyneoptera</taxon>
        <taxon>Phasmatodea</taxon>
        <taxon>Verophasmatodea</taxon>
        <taxon>Anareolatae</taxon>
        <taxon>Phasmatidae</taxon>
        <taxon>Eurycanthinae</taxon>
        <taxon>Dryococelus</taxon>
    </lineage>
</organism>
<reference evidence="1 2" key="1">
    <citation type="submission" date="2023-02" db="EMBL/GenBank/DDBJ databases">
        <title>LHISI_Scaffold_Assembly.</title>
        <authorList>
            <person name="Stuart O.P."/>
            <person name="Cleave R."/>
            <person name="Magrath M.J.L."/>
            <person name="Mikheyev A.S."/>
        </authorList>
    </citation>
    <scope>NUCLEOTIDE SEQUENCE [LARGE SCALE GENOMIC DNA]</scope>
    <source>
        <strain evidence="1">Daus_M_001</strain>
        <tissue evidence="1">Leg muscle</tissue>
    </source>
</reference>
<gene>
    <name evidence="1" type="ORF">PR048_025040</name>
</gene>
<evidence type="ECO:0000313" key="1">
    <source>
        <dbReference type="EMBL" id="KAJ8874198.1"/>
    </source>
</evidence>
<keyword evidence="2" id="KW-1185">Reference proteome</keyword>
<sequence length="90" mass="10408">MKFEACNEFWLTVAGEDFPERSGRVAGRAQTTPACLRSRDTKCLMQHIHTFLNPVMIQERLLHSQTLLAYLNLPEITFYIRVLNLLTAKK</sequence>
<name>A0ABQ9GQB1_9NEOP</name>